<dbReference type="NCBIfam" id="NF033429">
    <property type="entry name" value="ImuA_translesion"/>
    <property type="match status" value="1"/>
</dbReference>
<dbReference type="Gene3D" id="3.40.50.300">
    <property type="entry name" value="P-loop containing nucleotide triphosphate hydrolases"/>
    <property type="match status" value="1"/>
</dbReference>
<dbReference type="OrthoDB" id="9811176at2"/>
<sequence>MNAPAANGSPTPAAPLPPSSLQPATRVAAALSASVWRASELGTAPAPVRSSGWPELDAQLPGGGWPCQALTEILLPRTGSCEWRLTGHALGSLATQEKAIVLIGPPASPHVPGLMHAGLDARHLVWVQAEGMAERLWAAEQLIRANAAAAVLAWLPQARPEHIRRLQISALRCEGLVFLFRPEAACQQASAAPLRLRVQPGPDWSLQTHILKRRGALHEEAIFLPAIPGGLADVLPPRLRKPGLVRPASVPEVSHAVGRTAFRPVSVVH</sequence>
<dbReference type="AlphaFoldDB" id="A0A1H8I4N4"/>
<proteinExistence type="predicted"/>
<name>A0A1H8I4N4_9BURK</name>
<dbReference type="RefSeq" id="WP_091816590.1">
    <property type="nucleotide sequence ID" value="NZ_FOCW01000003.1"/>
</dbReference>
<dbReference type="Proteomes" id="UP000199531">
    <property type="component" value="Unassembled WGS sequence"/>
</dbReference>
<feature type="region of interest" description="Disordered" evidence="1">
    <location>
        <begin position="1"/>
        <end position="21"/>
    </location>
</feature>
<organism evidence="2 3">
    <name type="scientific">Brachymonas denitrificans DSM 15123</name>
    <dbReference type="NCBI Taxonomy" id="1121117"/>
    <lineage>
        <taxon>Bacteria</taxon>
        <taxon>Pseudomonadati</taxon>
        <taxon>Pseudomonadota</taxon>
        <taxon>Betaproteobacteria</taxon>
        <taxon>Burkholderiales</taxon>
        <taxon>Comamonadaceae</taxon>
        <taxon>Brachymonas</taxon>
    </lineage>
</organism>
<dbReference type="InterPro" id="IPR047610">
    <property type="entry name" value="ImuA_translesion"/>
</dbReference>
<accession>A0A1H8I4N4</accession>
<dbReference type="SUPFAM" id="SSF52540">
    <property type="entry name" value="P-loop containing nucleoside triphosphate hydrolases"/>
    <property type="match status" value="1"/>
</dbReference>
<dbReference type="EMBL" id="FOCW01000003">
    <property type="protein sequence ID" value="SEN63449.1"/>
    <property type="molecule type" value="Genomic_DNA"/>
</dbReference>
<reference evidence="2 3" key="1">
    <citation type="submission" date="2016-10" db="EMBL/GenBank/DDBJ databases">
        <authorList>
            <person name="de Groot N.N."/>
        </authorList>
    </citation>
    <scope>NUCLEOTIDE SEQUENCE [LARGE SCALE GENOMIC DNA]</scope>
    <source>
        <strain evidence="2 3">DSM 15123</strain>
    </source>
</reference>
<protein>
    <submittedName>
        <fullName evidence="2">Protein ImuA</fullName>
    </submittedName>
</protein>
<dbReference type="STRING" id="1121117.SAMN02745977_01704"/>
<gene>
    <name evidence="2" type="ORF">SAMN02745977_01704</name>
</gene>
<evidence type="ECO:0000313" key="2">
    <source>
        <dbReference type="EMBL" id="SEN63449.1"/>
    </source>
</evidence>
<evidence type="ECO:0000256" key="1">
    <source>
        <dbReference type="SAM" id="MobiDB-lite"/>
    </source>
</evidence>
<dbReference type="InterPro" id="IPR027417">
    <property type="entry name" value="P-loop_NTPase"/>
</dbReference>
<evidence type="ECO:0000313" key="3">
    <source>
        <dbReference type="Proteomes" id="UP000199531"/>
    </source>
</evidence>
<keyword evidence="3" id="KW-1185">Reference proteome</keyword>